<sequence length="197" mass="23102">MLMLIEDRKKVEMFTVEELTKARKENILARSRDDNLKELKVKLLIEKMKLANVKFVEDKVSQPSNDKETPREDTCLEMGSRLTYEEPPINGNNIELIEERMRTKDVPLFEECTDNDIRDNDSDGFRLGVEFLLLFKSFCLEEEFVKNTELLIHMVNELVETKRESKSLVLQIAGCKPEKHDGDTKNYHLWKTSFLET</sequence>
<protein>
    <submittedName>
        <fullName evidence="1">(salmon louse) hypothetical protein</fullName>
    </submittedName>
</protein>
<name>A0A7R8CQW6_LEPSM</name>
<accession>A0A7R8CQW6</accession>
<evidence type="ECO:0000313" key="1">
    <source>
        <dbReference type="EMBL" id="CAF2899177.1"/>
    </source>
</evidence>
<organism evidence="1 2">
    <name type="scientific">Lepeophtheirus salmonis</name>
    <name type="common">Salmon louse</name>
    <name type="synonym">Caligus salmonis</name>
    <dbReference type="NCBI Taxonomy" id="72036"/>
    <lineage>
        <taxon>Eukaryota</taxon>
        <taxon>Metazoa</taxon>
        <taxon>Ecdysozoa</taxon>
        <taxon>Arthropoda</taxon>
        <taxon>Crustacea</taxon>
        <taxon>Multicrustacea</taxon>
        <taxon>Hexanauplia</taxon>
        <taxon>Copepoda</taxon>
        <taxon>Siphonostomatoida</taxon>
        <taxon>Caligidae</taxon>
        <taxon>Lepeophtheirus</taxon>
    </lineage>
</organism>
<keyword evidence="2" id="KW-1185">Reference proteome</keyword>
<proteinExistence type="predicted"/>
<dbReference type="Proteomes" id="UP000675881">
    <property type="component" value="Chromosome 3"/>
</dbReference>
<dbReference type="EMBL" id="HG994582">
    <property type="protein sequence ID" value="CAF2899177.1"/>
    <property type="molecule type" value="Genomic_DNA"/>
</dbReference>
<dbReference type="AlphaFoldDB" id="A0A7R8CQW6"/>
<evidence type="ECO:0000313" key="2">
    <source>
        <dbReference type="Proteomes" id="UP000675881"/>
    </source>
</evidence>
<gene>
    <name evidence="1" type="ORF">LSAA_7092</name>
</gene>
<reference evidence="1" key="1">
    <citation type="submission" date="2021-02" db="EMBL/GenBank/DDBJ databases">
        <authorList>
            <person name="Bekaert M."/>
        </authorList>
    </citation>
    <scope>NUCLEOTIDE SEQUENCE</scope>
    <source>
        <strain evidence="1">IoA-00</strain>
    </source>
</reference>